<feature type="region of interest" description="Disordered" evidence="1">
    <location>
        <begin position="48"/>
        <end position="69"/>
    </location>
</feature>
<feature type="region of interest" description="Disordered" evidence="1">
    <location>
        <begin position="99"/>
        <end position="126"/>
    </location>
</feature>
<reference evidence="2" key="1">
    <citation type="submission" date="2021-07" db="EMBL/GenBank/DDBJ databases">
        <authorList>
            <person name="Durling M."/>
        </authorList>
    </citation>
    <scope>NUCLEOTIDE SEQUENCE</scope>
</reference>
<organism evidence="2 3">
    <name type="scientific">Hymenoscyphus albidus</name>
    <dbReference type="NCBI Taxonomy" id="595503"/>
    <lineage>
        <taxon>Eukaryota</taxon>
        <taxon>Fungi</taxon>
        <taxon>Dikarya</taxon>
        <taxon>Ascomycota</taxon>
        <taxon>Pezizomycotina</taxon>
        <taxon>Leotiomycetes</taxon>
        <taxon>Helotiales</taxon>
        <taxon>Helotiaceae</taxon>
        <taxon>Hymenoscyphus</taxon>
    </lineage>
</organism>
<evidence type="ECO:0000313" key="3">
    <source>
        <dbReference type="Proteomes" id="UP000701801"/>
    </source>
</evidence>
<dbReference type="Proteomes" id="UP000701801">
    <property type="component" value="Unassembled WGS sequence"/>
</dbReference>
<evidence type="ECO:0000256" key="1">
    <source>
        <dbReference type="SAM" id="MobiDB-lite"/>
    </source>
</evidence>
<sequence>MARGPVKLDKECVEAIAELKEWQPDWQAWESLKRQRIDDGVELAVTAEQQRGSLGSWREEGGEPGKPAAARRITAGLGNGARWRLARDVARYFVRGRNRERPGGAGAAIQHGGDNQLRLQGTPDHSTVRVLKYGA</sequence>
<comment type="caution">
    <text evidence="2">The sequence shown here is derived from an EMBL/GenBank/DDBJ whole genome shotgun (WGS) entry which is preliminary data.</text>
</comment>
<name>A0A9N9LVG0_9HELO</name>
<proteinExistence type="predicted"/>
<keyword evidence="3" id="KW-1185">Reference proteome</keyword>
<accession>A0A9N9LVG0</accession>
<dbReference type="AlphaFoldDB" id="A0A9N9LVG0"/>
<evidence type="ECO:0000313" key="2">
    <source>
        <dbReference type="EMBL" id="CAG8979301.1"/>
    </source>
</evidence>
<protein>
    <submittedName>
        <fullName evidence="2">Uncharacterized protein</fullName>
    </submittedName>
</protein>
<dbReference type="EMBL" id="CAJVRM010000307">
    <property type="protein sequence ID" value="CAG8979301.1"/>
    <property type="molecule type" value="Genomic_DNA"/>
</dbReference>
<gene>
    <name evidence="2" type="ORF">HYALB_00002424</name>
</gene>
<dbReference type="OrthoDB" id="10462521at2759"/>